<organism evidence="2 3">
    <name type="scientific">Paraglomus brasilianum</name>
    <dbReference type="NCBI Taxonomy" id="144538"/>
    <lineage>
        <taxon>Eukaryota</taxon>
        <taxon>Fungi</taxon>
        <taxon>Fungi incertae sedis</taxon>
        <taxon>Mucoromycota</taxon>
        <taxon>Glomeromycotina</taxon>
        <taxon>Glomeromycetes</taxon>
        <taxon>Paraglomerales</taxon>
        <taxon>Paraglomeraceae</taxon>
        <taxon>Paraglomus</taxon>
    </lineage>
</organism>
<protein>
    <submittedName>
        <fullName evidence="2">5749_t:CDS:1</fullName>
    </submittedName>
</protein>
<evidence type="ECO:0000313" key="3">
    <source>
        <dbReference type="Proteomes" id="UP000789739"/>
    </source>
</evidence>
<gene>
    <name evidence="2" type="ORF">PBRASI_LOCUS11213</name>
</gene>
<feature type="transmembrane region" description="Helical" evidence="1">
    <location>
        <begin position="31"/>
        <end position="49"/>
    </location>
</feature>
<dbReference type="EMBL" id="CAJVPI010004640">
    <property type="protein sequence ID" value="CAG8669227.1"/>
    <property type="molecule type" value="Genomic_DNA"/>
</dbReference>
<keyword evidence="1" id="KW-0812">Transmembrane</keyword>
<sequence length="56" mass="6051">NHQQAQTSCRGQSNISLNSYSQAKTTEKMKFQSILVFLIASLAAGTYAAPAQTCEI</sequence>
<keyword evidence="1" id="KW-0472">Membrane</keyword>
<evidence type="ECO:0000256" key="1">
    <source>
        <dbReference type="SAM" id="Phobius"/>
    </source>
</evidence>
<feature type="non-terminal residue" evidence="2">
    <location>
        <position position="56"/>
    </location>
</feature>
<keyword evidence="1" id="KW-1133">Transmembrane helix</keyword>
<keyword evidence="3" id="KW-1185">Reference proteome</keyword>
<evidence type="ECO:0000313" key="2">
    <source>
        <dbReference type="EMBL" id="CAG8669227.1"/>
    </source>
</evidence>
<name>A0A9N9EEY6_9GLOM</name>
<feature type="non-terminal residue" evidence="2">
    <location>
        <position position="1"/>
    </location>
</feature>
<accession>A0A9N9EEY6</accession>
<reference evidence="2" key="1">
    <citation type="submission" date="2021-06" db="EMBL/GenBank/DDBJ databases">
        <authorList>
            <person name="Kallberg Y."/>
            <person name="Tangrot J."/>
            <person name="Rosling A."/>
        </authorList>
    </citation>
    <scope>NUCLEOTIDE SEQUENCE</scope>
    <source>
        <strain evidence="2">BR232B</strain>
    </source>
</reference>
<dbReference type="AlphaFoldDB" id="A0A9N9EEY6"/>
<comment type="caution">
    <text evidence="2">The sequence shown here is derived from an EMBL/GenBank/DDBJ whole genome shotgun (WGS) entry which is preliminary data.</text>
</comment>
<dbReference type="Proteomes" id="UP000789739">
    <property type="component" value="Unassembled WGS sequence"/>
</dbReference>
<proteinExistence type="predicted"/>